<dbReference type="InterPro" id="IPR050570">
    <property type="entry name" value="Cell_wall_metabolism_enzyme"/>
</dbReference>
<evidence type="ECO:0000313" key="6">
    <source>
        <dbReference type="Proteomes" id="UP000563524"/>
    </source>
</evidence>
<dbReference type="SMART" id="SM00257">
    <property type="entry name" value="LysM"/>
    <property type="match status" value="2"/>
</dbReference>
<feature type="chain" id="PRO_5032710845" evidence="3">
    <location>
        <begin position="23"/>
        <end position="383"/>
    </location>
</feature>
<dbReference type="GO" id="GO:0004222">
    <property type="term" value="F:metalloendopeptidase activity"/>
    <property type="evidence" value="ECO:0007669"/>
    <property type="project" value="TreeGrafter"/>
</dbReference>
<dbReference type="CDD" id="cd12797">
    <property type="entry name" value="M23_peptidase"/>
    <property type="match status" value="1"/>
</dbReference>
<proteinExistence type="inferred from homology"/>
<dbReference type="Gene3D" id="2.70.70.10">
    <property type="entry name" value="Glucose Permease (Domain IIA)"/>
    <property type="match status" value="1"/>
</dbReference>
<name>A0A840I4Y6_9PROT</name>
<dbReference type="InterPro" id="IPR016047">
    <property type="entry name" value="M23ase_b-sheet_dom"/>
</dbReference>
<comment type="caution">
    <text evidence="5">The sequence shown here is derived from an EMBL/GenBank/DDBJ whole genome shotgun (WGS) entry which is preliminary data.</text>
</comment>
<dbReference type="CDD" id="cd00118">
    <property type="entry name" value="LysM"/>
    <property type="match status" value="2"/>
</dbReference>
<sequence>MRTSLRLLASTLAILAATPALAQDHAASAPVRFGTDPGAAHPQFATPVAYAVSAPAALEYEAPSSKDAIRAVASAERQVTVAAGDTVYGIARRYGLKPADIIEQNGLAAPYTLSLGQTLRLPVEAEPQGSSVEVEVTPVSATPTPPRRSDNLVTSRIEPTHERERLDALYAVRPGDTLFGVARKFGFSVQELAAVNHMDAPYTLSLGQRLIIPGAVPAEPAAAAPAETQPATPADPISDAVLVSKTPDARFAWPLKGAVVEGYGMSPEGARNDGINIAAPLGAPIRAAADGEVVYKGAELEGYGNLLLIKHEDGWVSAYAHTDTILVKRGDRVRQGQVVAKVGQSGSVSAPQLHFELRHDLKPQDPLAALNGTLRTASTQVSY</sequence>
<feature type="domain" description="LysM" evidence="4">
    <location>
        <begin position="168"/>
        <end position="212"/>
    </location>
</feature>
<dbReference type="Gene3D" id="3.10.350.10">
    <property type="entry name" value="LysM domain"/>
    <property type="match status" value="2"/>
</dbReference>
<dbReference type="InterPro" id="IPR011055">
    <property type="entry name" value="Dup_hybrid_motif"/>
</dbReference>
<comment type="similarity">
    <text evidence="1">Belongs to the E.coli NlpD/Haemophilus LppB family.</text>
</comment>
<dbReference type="InterPro" id="IPR036779">
    <property type="entry name" value="LysM_dom_sf"/>
</dbReference>
<dbReference type="PANTHER" id="PTHR21666:SF263">
    <property type="entry name" value="MUREIN HYDROLASE ACTIVATOR NLPD"/>
    <property type="match status" value="1"/>
</dbReference>
<protein>
    <submittedName>
        <fullName evidence="5">Murein DD-endopeptidase MepM/ murein hydrolase activator NlpD</fullName>
    </submittedName>
</protein>
<dbReference type="Pfam" id="PF01551">
    <property type="entry name" value="Peptidase_M23"/>
    <property type="match status" value="1"/>
</dbReference>
<feature type="domain" description="LysM" evidence="4">
    <location>
        <begin position="77"/>
        <end position="121"/>
    </location>
</feature>
<accession>A0A840I4Y6</accession>
<reference evidence="5 6" key="1">
    <citation type="submission" date="2020-08" db="EMBL/GenBank/DDBJ databases">
        <title>Genomic Encyclopedia of Type Strains, Phase IV (KMG-IV): sequencing the most valuable type-strain genomes for metagenomic binning, comparative biology and taxonomic classification.</title>
        <authorList>
            <person name="Goeker M."/>
        </authorList>
    </citation>
    <scope>NUCLEOTIDE SEQUENCE [LARGE SCALE GENOMIC DNA]</scope>
    <source>
        <strain evidence="5 6">DSM 102850</strain>
    </source>
</reference>
<evidence type="ECO:0000256" key="2">
    <source>
        <dbReference type="SAM" id="MobiDB-lite"/>
    </source>
</evidence>
<dbReference type="EMBL" id="JACHOB010000003">
    <property type="protein sequence ID" value="MBB4659238.1"/>
    <property type="molecule type" value="Genomic_DNA"/>
</dbReference>
<evidence type="ECO:0000256" key="1">
    <source>
        <dbReference type="ARBA" id="ARBA00038420"/>
    </source>
</evidence>
<gene>
    <name evidence="5" type="ORF">GGQ59_001763</name>
</gene>
<dbReference type="PANTHER" id="PTHR21666">
    <property type="entry name" value="PEPTIDASE-RELATED"/>
    <property type="match status" value="1"/>
</dbReference>
<dbReference type="Proteomes" id="UP000563524">
    <property type="component" value="Unassembled WGS sequence"/>
</dbReference>
<evidence type="ECO:0000256" key="3">
    <source>
        <dbReference type="SAM" id="SignalP"/>
    </source>
</evidence>
<evidence type="ECO:0000259" key="4">
    <source>
        <dbReference type="PROSITE" id="PS51782"/>
    </source>
</evidence>
<dbReference type="RefSeq" id="WP_183817640.1">
    <property type="nucleotide sequence ID" value="NZ_JACHOB010000003.1"/>
</dbReference>
<dbReference type="PROSITE" id="PS51782">
    <property type="entry name" value="LYSM"/>
    <property type="match status" value="2"/>
</dbReference>
<dbReference type="InterPro" id="IPR018392">
    <property type="entry name" value="LysM"/>
</dbReference>
<keyword evidence="6" id="KW-1185">Reference proteome</keyword>
<keyword evidence="5" id="KW-0378">Hydrolase</keyword>
<dbReference type="SUPFAM" id="SSF51261">
    <property type="entry name" value="Duplicated hybrid motif"/>
    <property type="match status" value="1"/>
</dbReference>
<evidence type="ECO:0000313" key="5">
    <source>
        <dbReference type="EMBL" id="MBB4659238.1"/>
    </source>
</evidence>
<dbReference type="AlphaFoldDB" id="A0A840I4Y6"/>
<keyword evidence="3" id="KW-0732">Signal</keyword>
<organism evidence="5 6">
    <name type="scientific">Parvularcula dongshanensis</name>
    <dbReference type="NCBI Taxonomy" id="1173995"/>
    <lineage>
        <taxon>Bacteria</taxon>
        <taxon>Pseudomonadati</taxon>
        <taxon>Pseudomonadota</taxon>
        <taxon>Alphaproteobacteria</taxon>
        <taxon>Parvularculales</taxon>
        <taxon>Parvularculaceae</taxon>
        <taxon>Parvularcula</taxon>
    </lineage>
</organism>
<dbReference type="Pfam" id="PF01476">
    <property type="entry name" value="LysM"/>
    <property type="match status" value="2"/>
</dbReference>
<feature type="signal peptide" evidence="3">
    <location>
        <begin position="1"/>
        <end position="22"/>
    </location>
</feature>
<feature type="region of interest" description="Disordered" evidence="2">
    <location>
        <begin position="126"/>
        <end position="152"/>
    </location>
</feature>
<dbReference type="SUPFAM" id="SSF54106">
    <property type="entry name" value="LysM domain"/>
    <property type="match status" value="1"/>
</dbReference>